<dbReference type="GO" id="GO:0061827">
    <property type="term" value="C:sperm head"/>
    <property type="evidence" value="ECO:0007669"/>
    <property type="project" value="Ensembl"/>
</dbReference>
<protein>
    <submittedName>
        <fullName evidence="3">WBP2 N-terminal like</fullName>
    </submittedName>
</protein>
<reference evidence="3" key="1">
    <citation type="submission" date="2025-08" db="UniProtKB">
        <authorList>
            <consortium name="Ensembl"/>
        </authorList>
    </citation>
    <scope>IDENTIFICATION</scope>
</reference>
<dbReference type="Proteomes" id="UP000694544">
    <property type="component" value="Unplaced"/>
</dbReference>
<dbReference type="AlphaFoldDB" id="A0A8C6G243"/>
<feature type="region of interest" description="Disordered" evidence="1">
    <location>
        <begin position="249"/>
        <end position="320"/>
    </location>
</feature>
<sequence>MAVNQSHTESRRGALIPSGESVLKQCEDVDLCFLQKPAESSLFNGTKKGTLFLTSYRVVFVTSHLVNDPMLSFMMPFGLMGDCTIEQPIFAPNYIKGTIQAAPGGNCCISVLKELKSPYFAKFVFSAARGIPLGSVNYWFDTSGLYIVTVPGGAVCSPQTPCPAYPIVNYGPPPPGYGAQRGEYGTLPEGYGAQPGGYGAPPMGYGAPPVGYGAPPVGYGAPPGGYGAPPGGYGAPPEGYGAPPAGYGAPPGGYGAPPAGYGAPPAGYGAPPAGNEALPPAYEAPSAGNTAASHRSVAAQQETSLPSTSSSQVHLPPSQS</sequence>
<dbReference type="GO" id="GO:0005634">
    <property type="term" value="C:nucleus"/>
    <property type="evidence" value="ECO:0007669"/>
    <property type="project" value="TreeGrafter"/>
</dbReference>
<evidence type="ECO:0000313" key="3">
    <source>
        <dbReference type="Ensembl" id="ENSMMSP00000032350.1"/>
    </source>
</evidence>
<reference evidence="3" key="2">
    <citation type="submission" date="2025-09" db="UniProtKB">
        <authorList>
            <consortium name="Ensembl"/>
        </authorList>
    </citation>
    <scope>IDENTIFICATION</scope>
</reference>
<dbReference type="Pfam" id="PF02893">
    <property type="entry name" value="GRAM"/>
    <property type="match status" value="1"/>
</dbReference>
<dbReference type="GO" id="GO:0031490">
    <property type="term" value="F:chromatin DNA binding"/>
    <property type="evidence" value="ECO:0007669"/>
    <property type="project" value="TreeGrafter"/>
</dbReference>
<dbReference type="Ensembl" id="ENSMMST00000035520.1">
    <property type="protein sequence ID" value="ENSMMSP00000032350.1"/>
    <property type="gene ID" value="ENSMMSG00000023938.1"/>
</dbReference>
<evidence type="ECO:0000259" key="2">
    <source>
        <dbReference type="Pfam" id="PF02893"/>
    </source>
</evidence>
<evidence type="ECO:0000256" key="1">
    <source>
        <dbReference type="SAM" id="MobiDB-lite"/>
    </source>
</evidence>
<dbReference type="InterPro" id="IPR004182">
    <property type="entry name" value="GRAM"/>
</dbReference>
<feature type="domain" description="GRAM" evidence="2">
    <location>
        <begin position="31"/>
        <end position="106"/>
    </location>
</feature>
<dbReference type="PANTHER" id="PTHR31606">
    <property type="entry name" value="WW DOMAIN BINDING PROTEIN 2, ISOFORM E"/>
    <property type="match status" value="1"/>
</dbReference>
<organism evidence="3 4">
    <name type="scientific">Moschus moschiferus</name>
    <name type="common">Siberian musk deer</name>
    <name type="synonym">Moschus sibiricus</name>
    <dbReference type="NCBI Taxonomy" id="68415"/>
    <lineage>
        <taxon>Eukaryota</taxon>
        <taxon>Metazoa</taxon>
        <taxon>Chordata</taxon>
        <taxon>Craniata</taxon>
        <taxon>Vertebrata</taxon>
        <taxon>Euteleostomi</taxon>
        <taxon>Mammalia</taxon>
        <taxon>Eutheria</taxon>
        <taxon>Laurasiatheria</taxon>
        <taxon>Artiodactyla</taxon>
        <taxon>Ruminantia</taxon>
        <taxon>Pecora</taxon>
        <taxon>Moschidae</taxon>
        <taxon>Moschus</taxon>
    </lineage>
</organism>
<dbReference type="GeneTree" id="ENSGT00530000063718"/>
<gene>
    <name evidence="3" type="primary">WBP2NL</name>
</gene>
<feature type="compositionally biased region" description="Polar residues" evidence="1">
    <location>
        <begin position="287"/>
        <end position="320"/>
    </location>
</feature>
<dbReference type="GO" id="GO:0003713">
    <property type="term" value="F:transcription coactivator activity"/>
    <property type="evidence" value="ECO:0007669"/>
    <property type="project" value="InterPro"/>
</dbReference>
<dbReference type="GO" id="GO:0036126">
    <property type="term" value="C:sperm flagellum"/>
    <property type="evidence" value="ECO:0007669"/>
    <property type="project" value="Ensembl"/>
</dbReference>
<accession>A0A8C6G243</accession>
<dbReference type="CDD" id="cd13214">
    <property type="entry name" value="PH-GRAM_WBP2"/>
    <property type="match status" value="1"/>
</dbReference>
<keyword evidence="4" id="KW-1185">Reference proteome</keyword>
<proteinExistence type="predicted"/>
<dbReference type="InterPro" id="IPR044852">
    <property type="entry name" value="WBP2-like"/>
</dbReference>
<evidence type="ECO:0000313" key="4">
    <source>
        <dbReference type="Proteomes" id="UP000694544"/>
    </source>
</evidence>
<dbReference type="SUPFAM" id="SSF50729">
    <property type="entry name" value="PH domain-like"/>
    <property type="match status" value="1"/>
</dbReference>
<dbReference type="PANTHER" id="PTHR31606:SF2">
    <property type="entry name" value="POSTACROSOMAL SHEATH WW DOMAIN-BINDING PROTEIN"/>
    <property type="match status" value="1"/>
</dbReference>
<feature type="compositionally biased region" description="Low complexity" evidence="1">
    <location>
        <begin position="256"/>
        <end position="274"/>
    </location>
</feature>
<name>A0A8C6G243_MOSMO</name>